<proteinExistence type="predicted"/>
<evidence type="ECO:0000313" key="4">
    <source>
        <dbReference type="Proteomes" id="UP000675781"/>
    </source>
</evidence>
<dbReference type="Pfam" id="PF11209">
    <property type="entry name" value="LmeA"/>
    <property type="match status" value="1"/>
</dbReference>
<evidence type="ECO:0000313" key="3">
    <source>
        <dbReference type="EMBL" id="MBR7833585.1"/>
    </source>
</evidence>
<protein>
    <submittedName>
        <fullName evidence="3">DUF2993 domain-containing protein</fullName>
    </submittedName>
</protein>
<organism evidence="3 4">
    <name type="scientific">Actinospica durhamensis</name>
    <dbReference type="NCBI Taxonomy" id="1508375"/>
    <lineage>
        <taxon>Bacteria</taxon>
        <taxon>Bacillati</taxon>
        <taxon>Actinomycetota</taxon>
        <taxon>Actinomycetes</taxon>
        <taxon>Catenulisporales</taxon>
        <taxon>Actinospicaceae</taxon>
        <taxon>Actinospica</taxon>
    </lineage>
</organism>
<keyword evidence="2" id="KW-0472">Membrane</keyword>
<sequence length="274" mass="28773">MTEPTMPMQYPGGEQPGADNNDKTLALPVRRTRRRGRRWLIALLVLIAVLVGVDRIGLLVAEDQLASRIQSSQNLKQKPSVSIAGFPFLTQVAARHFGHATVDIHGLDANGLTISNLHADLYGVHVNGAFNGAEVDTLNATATIDYTDVAAVLSKYLTIDGVQLGTATVTSAGKNQLKATVSAPSAIGQLLGGTDISLDLSVTLVGSHTLELRSGQVSSSLADLGFNPDIDVKYDLSTLPFDIDLTGLDYTSTAVVVSAQGHQVNLSKSGISGS</sequence>
<evidence type="ECO:0000256" key="1">
    <source>
        <dbReference type="SAM" id="MobiDB-lite"/>
    </source>
</evidence>
<keyword evidence="2" id="KW-0812">Transmembrane</keyword>
<comment type="caution">
    <text evidence="3">The sequence shown here is derived from an EMBL/GenBank/DDBJ whole genome shotgun (WGS) entry which is preliminary data.</text>
</comment>
<keyword evidence="4" id="KW-1185">Reference proteome</keyword>
<dbReference type="InterPro" id="IPR021373">
    <property type="entry name" value="DUF2993"/>
</dbReference>
<feature type="transmembrane region" description="Helical" evidence="2">
    <location>
        <begin position="39"/>
        <end position="61"/>
    </location>
</feature>
<accession>A0A941EJD0</accession>
<dbReference type="Proteomes" id="UP000675781">
    <property type="component" value="Unassembled WGS sequence"/>
</dbReference>
<reference evidence="3" key="1">
    <citation type="submission" date="2021-04" db="EMBL/GenBank/DDBJ databases">
        <title>Genome based classification of Actinospica acidithermotolerans sp. nov., an actinobacterium isolated from an Indonesian hot spring.</title>
        <authorList>
            <person name="Kusuma A.B."/>
            <person name="Putra K.E."/>
            <person name="Nafisah S."/>
            <person name="Loh J."/>
            <person name="Nouioui I."/>
            <person name="Goodfellow M."/>
        </authorList>
    </citation>
    <scope>NUCLEOTIDE SEQUENCE</scope>
    <source>
        <strain evidence="3">CSCA 57</strain>
    </source>
</reference>
<dbReference type="EMBL" id="JAGSOG010000034">
    <property type="protein sequence ID" value="MBR7833585.1"/>
    <property type="molecule type" value="Genomic_DNA"/>
</dbReference>
<keyword evidence="2" id="KW-1133">Transmembrane helix</keyword>
<feature type="region of interest" description="Disordered" evidence="1">
    <location>
        <begin position="1"/>
        <end position="23"/>
    </location>
</feature>
<dbReference type="AlphaFoldDB" id="A0A941EJD0"/>
<name>A0A941EJD0_9ACTN</name>
<evidence type="ECO:0000256" key="2">
    <source>
        <dbReference type="SAM" id="Phobius"/>
    </source>
</evidence>
<dbReference type="RefSeq" id="WP_212528102.1">
    <property type="nucleotide sequence ID" value="NZ_JAGSOG010000034.1"/>
</dbReference>
<gene>
    <name evidence="3" type="ORF">KDL01_09930</name>
</gene>